<comment type="caution">
    <text evidence="4">The sequence shown here is derived from an EMBL/GenBank/DDBJ whole genome shotgun (WGS) entry which is preliminary data.</text>
</comment>
<keyword evidence="4" id="KW-0378">Hydrolase</keyword>
<accession>A0ABX0WG20</accession>
<evidence type="ECO:0000256" key="1">
    <source>
        <dbReference type="ARBA" id="ARBA00022679"/>
    </source>
</evidence>
<evidence type="ECO:0000259" key="3">
    <source>
        <dbReference type="Pfam" id="PF07167"/>
    </source>
</evidence>
<gene>
    <name evidence="4" type="ORF">HCX48_05490</name>
</gene>
<dbReference type="GO" id="GO:0016787">
    <property type="term" value="F:hydrolase activity"/>
    <property type="evidence" value="ECO:0007669"/>
    <property type="project" value="UniProtKB-KW"/>
</dbReference>
<dbReference type="Pfam" id="PF07167">
    <property type="entry name" value="PhaC_N"/>
    <property type="match status" value="1"/>
</dbReference>
<proteinExistence type="predicted"/>
<dbReference type="PANTHER" id="PTHR36837:SF5">
    <property type="entry name" value="POLY-3-HYDROXYBUTYRATE SYNTHASE"/>
    <property type="match status" value="1"/>
</dbReference>
<dbReference type="InterPro" id="IPR029058">
    <property type="entry name" value="AB_hydrolase_fold"/>
</dbReference>
<organism evidence="4 5">
    <name type="scientific">Rhodocyclus gracilis</name>
    <dbReference type="NCBI Taxonomy" id="2929842"/>
    <lineage>
        <taxon>Bacteria</taxon>
        <taxon>Pseudomonadati</taxon>
        <taxon>Pseudomonadota</taxon>
        <taxon>Betaproteobacteria</taxon>
        <taxon>Rhodocyclales</taxon>
        <taxon>Rhodocyclaceae</taxon>
        <taxon>Rhodocyclus</taxon>
    </lineage>
</organism>
<dbReference type="InterPro" id="IPR010941">
    <property type="entry name" value="PhaC_N"/>
</dbReference>
<keyword evidence="2" id="KW-0012">Acyltransferase</keyword>
<dbReference type="InterPro" id="IPR051321">
    <property type="entry name" value="PHA/PHB_synthase"/>
</dbReference>
<dbReference type="SUPFAM" id="SSF53474">
    <property type="entry name" value="alpha/beta-Hydrolases"/>
    <property type="match status" value="1"/>
</dbReference>
<sequence length="617" mass="69107">MDTRESLPAHHPAASGRGAADAIAGLSPEHANGVERALLAAEQRLDPFGVTTSVLNACAAWLAHPMELSRALAGWSDEYVALQQRLVRRAWGLPEEAANEGGSGAADGGANRAVTRRNVDDPRFSDPVWSESPSWSILKDNYLLFTRRLQDMLFETPGLSEKSRRRAAFWVREWLNAMAPTNFFWSNPLAWQKFVDSHGESLLRGAALWADDLKAGTVRMVDEHAFTVGVDLALTPGRVVLRNRLLELIHYAPTTPTVFATPIVIVTPWINKYYILDLTPQKSLVRYLVAQGFSVFITSWKNPDAAMADVRFDDYLREGVDQAVTEALRISRAKQVHLVGYCIGGTLCATYMAWAKRQYAPDRMPVAHWTLLSTLTDFARPGDIDVFIDESSIAALEEMMARQGYLDGSQMSSSFRLLRSNSLIWHYVTHSYLYGEAPPAFDVLFWNVDCTRMPQAMHSFYLREMYLNNNLKKRDALTIAGQPIDLDRIDAPLYAVTAEDDHIAPWQQCYRIRKFINVAAPMRFVLSSSGHIFGIVNPVVNPPKRHFRVGVAARNDHVEHWLAHAVEHPGSWWEDWRDWLAPQCGERVAITDDQAAPAAAAAADPSDAAPGRYVLER</sequence>
<keyword evidence="5" id="KW-1185">Reference proteome</keyword>
<keyword evidence="1" id="KW-0808">Transferase</keyword>
<feature type="domain" description="Poly-beta-hydroxybutyrate polymerase N-terminal" evidence="3">
    <location>
        <begin position="121"/>
        <end position="288"/>
    </location>
</feature>
<dbReference type="EMBL" id="JAATWB010000003">
    <property type="protein sequence ID" value="NJA88677.1"/>
    <property type="molecule type" value="Genomic_DNA"/>
</dbReference>
<evidence type="ECO:0000256" key="2">
    <source>
        <dbReference type="ARBA" id="ARBA00023315"/>
    </source>
</evidence>
<evidence type="ECO:0000313" key="4">
    <source>
        <dbReference type="EMBL" id="NJA88677.1"/>
    </source>
</evidence>
<name>A0ABX0WG20_9RHOO</name>
<protein>
    <submittedName>
        <fullName evidence="4">Alpha/beta fold hydrolase</fullName>
    </submittedName>
</protein>
<dbReference type="Gene3D" id="3.40.50.1820">
    <property type="entry name" value="alpha/beta hydrolase"/>
    <property type="match status" value="1"/>
</dbReference>
<evidence type="ECO:0000313" key="5">
    <source>
        <dbReference type="Proteomes" id="UP000720344"/>
    </source>
</evidence>
<reference evidence="5" key="1">
    <citation type="submission" date="2020-03" db="EMBL/GenBank/DDBJ databases">
        <title>Whole-genome sequence of the purple nonsulfur bacterium Rhodocyclus tenuis DSM112.</title>
        <authorList>
            <person name="Kyndt J.A."/>
            <person name="Meyer T.E."/>
        </authorList>
    </citation>
    <scope>NUCLEOTIDE SEQUENCE [LARGE SCALE GENOMIC DNA]</scope>
    <source>
        <strain evidence="5">DSM 112</strain>
    </source>
</reference>
<dbReference type="PANTHER" id="PTHR36837">
    <property type="entry name" value="POLY(3-HYDROXYALKANOATE) POLYMERASE SUBUNIT PHAC"/>
    <property type="match status" value="1"/>
</dbReference>
<dbReference type="RefSeq" id="WP_167681159.1">
    <property type="nucleotide sequence ID" value="NZ_JAATWB010000003.1"/>
</dbReference>
<dbReference type="Proteomes" id="UP000720344">
    <property type="component" value="Unassembled WGS sequence"/>
</dbReference>